<comment type="subcellular location">
    <subcellularLocation>
        <location evidence="3">Cytoplasm</location>
        <location evidence="3">Cytoskeleton</location>
    </subcellularLocation>
    <subcellularLocation>
        <location evidence="2">Nucleus</location>
    </subcellularLocation>
</comment>
<keyword evidence="8" id="KW-0509">mRNA transport</keyword>
<evidence type="ECO:0000256" key="7">
    <source>
        <dbReference type="ARBA" id="ARBA00022701"/>
    </source>
</evidence>
<dbReference type="Gene3D" id="3.30.740.10">
    <property type="entry name" value="Protein Inhibitor Of Neuronal Nitric Oxide Synthase"/>
    <property type="match status" value="1"/>
</dbReference>
<keyword evidence="10" id="KW-0206">Cytoskeleton</keyword>
<dbReference type="InterPro" id="IPR037177">
    <property type="entry name" value="DLC_sf"/>
</dbReference>
<name>A0A6A3FU99_9STRA</name>
<evidence type="ECO:0000313" key="14">
    <source>
        <dbReference type="Proteomes" id="UP000429523"/>
    </source>
</evidence>
<dbReference type="SUPFAM" id="SSF54648">
    <property type="entry name" value="DLC"/>
    <property type="match status" value="1"/>
</dbReference>
<feature type="region of interest" description="Disordered" evidence="12">
    <location>
        <begin position="579"/>
        <end position="620"/>
    </location>
</feature>
<proteinExistence type="predicted"/>
<feature type="region of interest" description="Disordered" evidence="12">
    <location>
        <begin position="265"/>
        <end position="286"/>
    </location>
</feature>
<comment type="cofactor">
    <cofactor evidence="1">
        <name>Zn(2+)</name>
        <dbReference type="ChEBI" id="CHEBI:29105"/>
    </cofactor>
</comment>
<dbReference type="Pfam" id="PF01221">
    <property type="entry name" value="Dynein_light"/>
    <property type="match status" value="1"/>
</dbReference>
<evidence type="ECO:0000256" key="5">
    <source>
        <dbReference type="ARBA" id="ARBA00022448"/>
    </source>
</evidence>
<evidence type="ECO:0000256" key="2">
    <source>
        <dbReference type="ARBA" id="ARBA00004123"/>
    </source>
</evidence>
<dbReference type="GO" id="GO:0051028">
    <property type="term" value="P:mRNA transport"/>
    <property type="evidence" value="ECO:0007669"/>
    <property type="project" value="UniProtKB-KW"/>
</dbReference>
<dbReference type="GO" id="GO:0007017">
    <property type="term" value="P:microtubule-based process"/>
    <property type="evidence" value="ECO:0007669"/>
    <property type="project" value="InterPro"/>
</dbReference>
<dbReference type="GO" id="GO:0030286">
    <property type="term" value="C:dynein complex"/>
    <property type="evidence" value="ECO:0007669"/>
    <property type="project" value="InterPro"/>
</dbReference>
<keyword evidence="7" id="KW-0493">Microtubule</keyword>
<dbReference type="CDD" id="cd21452">
    <property type="entry name" value="DLC-like_DYNLL1_DYNLL2"/>
    <property type="match status" value="1"/>
</dbReference>
<protein>
    <recommendedName>
        <fullName evidence="4">Dynein light chain 1, cytoplasmic</fullName>
    </recommendedName>
</protein>
<evidence type="ECO:0000256" key="9">
    <source>
        <dbReference type="ARBA" id="ARBA00022927"/>
    </source>
</evidence>
<dbReference type="EMBL" id="QXGF01000074">
    <property type="protein sequence ID" value="KAE8947680.1"/>
    <property type="molecule type" value="Genomic_DNA"/>
</dbReference>
<evidence type="ECO:0000256" key="3">
    <source>
        <dbReference type="ARBA" id="ARBA00004245"/>
    </source>
</evidence>
<evidence type="ECO:0000256" key="11">
    <source>
        <dbReference type="ARBA" id="ARBA00023242"/>
    </source>
</evidence>
<reference evidence="13 14" key="1">
    <citation type="submission" date="2018-08" db="EMBL/GenBank/DDBJ databases">
        <title>Genomic investigation of the strawberry pathogen Phytophthora fragariae indicates pathogenicity is determined by transcriptional variation in three key races.</title>
        <authorList>
            <person name="Adams T.M."/>
            <person name="Armitage A.D."/>
            <person name="Sobczyk M.K."/>
            <person name="Bates H.J."/>
            <person name="Dunwell J.M."/>
            <person name="Nellist C.F."/>
            <person name="Harrison R.J."/>
        </authorList>
    </citation>
    <scope>NUCLEOTIDE SEQUENCE [LARGE SCALE GENOMIC DNA]</scope>
    <source>
        <strain evidence="13 14">NOV-9</strain>
    </source>
</reference>
<dbReference type="PANTHER" id="PTHR12756:SF11">
    <property type="entry name" value="CYTOSOLIC CARBOXYPEPTIDASE 1"/>
    <property type="match status" value="1"/>
</dbReference>
<feature type="region of interest" description="Disordered" evidence="12">
    <location>
        <begin position="442"/>
        <end position="469"/>
    </location>
</feature>
<sequence>MGTQVKPVVKTSTMEQELQDEVIAVAQVAMSTETNEQEIAAKVKQHFEQKYHGLLWHCCVGRNVACYVTHEQSKFLYFYIGQMAVGLCARNRGFPMSLKLYAEIPYKLVRKRSHGPVLSTPPPLPLIALSPDDEWEEFDTATQTGFGYALPYLPALDEPDAHKHAERGSVAVPPEAPRRSRLLSEYMTNNEFFQSPRHGFGTETRLIYKRNKELESGSIALIASMNRPDEVSFGATFESGNLDRAYRVLGLRYAPSHDLLMLRSSKSSSDSKKATKPLNDPVVASASKVPSSHTPFPFFVDVDSEYDLYAHTDVNTHGHVQWYFFRVTVPSTLLRQTRERGATNLKKGTGRVVVWNEMKVLHSFTIEASFFGVDTTVQKAQLQTAPNSRVRLDFDLAEQLNPSLRHFTPADLHMAGIKLCHALLPYSQVLMLQRANTLTLPISPKLPSTPPRSTRAEQDEVSGHPRQRALDFEPPIPVKCFGPIKAANDFASNSKIRLAPLEVPLALPKEQDGPMSWMEPQRPASPLLDPVSLDRGTENSESFSFGPPPEFDQLFAGEDVSVLSLLDHDDLIREIEAALPDNFQDNSEEDGSVGFESDPSGDTTEDEDKEGRQKTPPKSIIESPAIEAEPVKLAEPVLTRNRPPRVTRHLSEPRLLEAIVPKQAPSQPEATPAAAVMIRVKPSTLITSKPAPSLAPLRKEAPTQRIVVCQNMPYDRNREIATMHLHAVQKRSKTRRNIRQATLEMDGS</sequence>
<keyword evidence="5" id="KW-0813">Transport</keyword>
<dbReference type="GO" id="GO:0005874">
    <property type="term" value="C:microtubule"/>
    <property type="evidence" value="ECO:0007669"/>
    <property type="project" value="UniProtKB-KW"/>
</dbReference>
<dbReference type="GO" id="GO:0005634">
    <property type="term" value="C:nucleus"/>
    <property type="evidence" value="ECO:0007669"/>
    <property type="project" value="UniProtKB-SubCell"/>
</dbReference>
<keyword evidence="9" id="KW-0653">Protein transport</keyword>
<dbReference type="SMART" id="SM01375">
    <property type="entry name" value="Dynein_light"/>
    <property type="match status" value="1"/>
</dbReference>
<evidence type="ECO:0000256" key="8">
    <source>
        <dbReference type="ARBA" id="ARBA00022816"/>
    </source>
</evidence>
<dbReference type="InterPro" id="IPR050821">
    <property type="entry name" value="Cytosolic_carboxypeptidase"/>
</dbReference>
<evidence type="ECO:0000256" key="10">
    <source>
        <dbReference type="ARBA" id="ARBA00023212"/>
    </source>
</evidence>
<dbReference type="Proteomes" id="UP000429523">
    <property type="component" value="Unassembled WGS sequence"/>
</dbReference>
<feature type="compositionally biased region" description="Basic and acidic residues" evidence="12">
    <location>
        <begin position="454"/>
        <end position="469"/>
    </location>
</feature>
<feature type="region of interest" description="Disordered" evidence="12">
    <location>
        <begin position="510"/>
        <end position="551"/>
    </location>
</feature>
<gene>
    <name evidence="13" type="ORF">PF009_g2749</name>
</gene>
<dbReference type="FunFam" id="3.30.740.10:FF:000005">
    <property type="entry name" value="Dynein light chain"/>
    <property type="match status" value="1"/>
</dbReference>
<organism evidence="13 14">
    <name type="scientific">Phytophthora fragariae</name>
    <dbReference type="NCBI Taxonomy" id="53985"/>
    <lineage>
        <taxon>Eukaryota</taxon>
        <taxon>Sar</taxon>
        <taxon>Stramenopiles</taxon>
        <taxon>Oomycota</taxon>
        <taxon>Peronosporomycetes</taxon>
        <taxon>Peronosporales</taxon>
        <taxon>Peronosporaceae</taxon>
        <taxon>Phytophthora</taxon>
    </lineage>
</organism>
<evidence type="ECO:0000256" key="4">
    <source>
        <dbReference type="ARBA" id="ARBA00015062"/>
    </source>
</evidence>
<dbReference type="PANTHER" id="PTHR12756">
    <property type="entry name" value="CYTOSOLIC CARBOXYPEPTIDASE"/>
    <property type="match status" value="1"/>
</dbReference>
<evidence type="ECO:0000256" key="6">
    <source>
        <dbReference type="ARBA" id="ARBA00022490"/>
    </source>
</evidence>
<evidence type="ECO:0000256" key="12">
    <source>
        <dbReference type="SAM" id="MobiDB-lite"/>
    </source>
</evidence>
<comment type="caution">
    <text evidence="13">The sequence shown here is derived from an EMBL/GenBank/DDBJ whole genome shotgun (WGS) entry which is preliminary data.</text>
</comment>
<keyword evidence="11" id="KW-0539">Nucleus</keyword>
<evidence type="ECO:0000256" key="1">
    <source>
        <dbReference type="ARBA" id="ARBA00001947"/>
    </source>
</evidence>
<dbReference type="AlphaFoldDB" id="A0A6A3FU99"/>
<dbReference type="GO" id="GO:0015031">
    <property type="term" value="P:protein transport"/>
    <property type="evidence" value="ECO:0007669"/>
    <property type="project" value="UniProtKB-KW"/>
</dbReference>
<accession>A0A6A3FU99</accession>
<dbReference type="InterPro" id="IPR001372">
    <property type="entry name" value="Dynein_light_chain_typ-1/2"/>
</dbReference>
<keyword evidence="6" id="KW-0963">Cytoplasm</keyword>
<evidence type="ECO:0000313" key="13">
    <source>
        <dbReference type="EMBL" id="KAE8947680.1"/>
    </source>
</evidence>